<dbReference type="AlphaFoldDB" id="A0A8J7M2M9"/>
<protein>
    <submittedName>
        <fullName evidence="1">Uncharacterized protein</fullName>
    </submittedName>
</protein>
<reference evidence="1" key="1">
    <citation type="submission" date="2020-12" db="EMBL/GenBank/DDBJ databases">
        <title>Geomonas sp. Red875, isolated from river sediment.</title>
        <authorList>
            <person name="Xu Z."/>
            <person name="Zhang Z."/>
            <person name="Masuda Y."/>
            <person name="Itoh H."/>
            <person name="Senoo K."/>
        </authorList>
    </citation>
    <scope>NUCLEOTIDE SEQUENCE</scope>
    <source>
        <strain evidence="1">Red875</strain>
    </source>
</reference>
<sequence>MSEVDKICEAVTAAADNWPFFGDGDSNLVDIYWLAEKLRETLGAALPTDLPPKDCGVQAFETVETILLRDPQDRVLRVIPVDEIVQRLVNLMGALKKELPFSGEDNLLVSLYLWHGCIRMAKLLRCAYNIRGGQALYTPQMRSDEYALILNEWTQDEAQGNSWVRYGVSLARRMEQARKKQDFDFEVHENWIPKDSPYWEP</sequence>
<evidence type="ECO:0000313" key="2">
    <source>
        <dbReference type="Proteomes" id="UP000636888"/>
    </source>
</evidence>
<organism evidence="1 2">
    <name type="scientific">Geomesophilobacter sediminis</name>
    <dbReference type="NCBI Taxonomy" id="2798584"/>
    <lineage>
        <taxon>Bacteria</taxon>
        <taxon>Pseudomonadati</taxon>
        <taxon>Thermodesulfobacteriota</taxon>
        <taxon>Desulfuromonadia</taxon>
        <taxon>Geobacterales</taxon>
        <taxon>Geobacteraceae</taxon>
        <taxon>Geomesophilobacter</taxon>
    </lineage>
</organism>
<accession>A0A8J7M2M9</accession>
<dbReference type="RefSeq" id="WP_199386104.1">
    <property type="nucleotide sequence ID" value="NZ_JAEMHM010000021.1"/>
</dbReference>
<dbReference type="Proteomes" id="UP000636888">
    <property type="component" value="Unassembled WGS sequence"/>
</dbReference>
<dbReference type="EMBL" id="JAEMHM010000021">
    <property type="protein sequence ID" value="MBJ6727188.1"/>
    <property type="molecule type" value="Genomic_DNA"/>
</dbReference>
<name>A0A8J7M2M9_9BACT</name>
<proteinExistence type="predicted"/>
<gene>
    <name evidence="1" type="ORF">JFN93_20955</name>
</gene>
<keyword evidence="2" id="KW-1185">Reference proteome</keyword>
<comment type="caution">
    <text evidence="1">The sequence shown here is derived from an EMBL/GenBank/DDBJ whole genome shotgun (WGS) entry which is preliminary data.</text>
</comment>
<evidence type="ECO:0000313" key="1">
    <source>
        <dbReference type="EMBL" id="MBJ6727188.1"/>
    </source>
</evidence>